<dbReference type="Proteomes" id="UP000187404">
    <property type="component" value="Unassembled WGS sequence"/>
</dbReference>
<feature type="region of interest" description="Disordered" evidence="1">
    <location>
        <begin position="149"/>
        <end position="191"/>
    </location>
</feature>
<evidence type="ECO:0000313" key="2">
    <source>
        <dbReference type="EMBL" id="OLR55352.1"/>
    </source>
</evidence>
<accession>A0A1Q9JGI8</accession>
<feature type="compositionally biased region" description="Acidic residues" evidence="1">
    <location>
        <begin position="181"/>
        <end position="191"/>
    </location>
</feature>
<dbReference type="STRING" id="1261640.BHK98_04290"/>
<dbReference type="OrthoDB" id="1778979at2"/>
<evidence type="ECO:0000313" key="3">
    <source>
        <dbReference type="Proteomes" id="UP000187404"/>
    </source>
</evidence>
<feature type="compositionally biased region" description="Acidic residues" evidence="1">
    <location>
        <begin position="158"/>
        <end position="173"/>
    </location>
</feature>
<keyword evidence="3" id="KW-1185">Reference proteome</keyword>
<organism evidence="2 3">
    <name type="scientific">Hornefia porci</name>
    <dbReference type="NCBI Taxonomy" id="2652292"/>
    <lineage>
        <taxon>Bacteria</taxon>
        <taxon>Bacillati</taxon>
        <taxon>Bacillota</taxon>
        <taxon>Clostridia</taxon>
        <taxon>Peptostreptococcales</taxon>
        <taxon>Anaerovoracaceae</taxon>
        <taxon>Hornefia</taxon>
    </lineage>
</organism>
<protein>
    <submittedName>
        <fullName evidence="2">Uncharacterized protein</fullName>
    </submittedName>
</protein>
<comment type="caution">
    <text evidence="2">The sequence shown here is derived from an EMBL/GenBank/DDBJ whole genome shotgun (WGS) entry which is preliminary data.</text>
</comment>
<dbReference type="AlphaFoldDB" id="A0A1Q9JGI8"/>
<name>A0A1Q9JGI8_9FIRM</name>
<gene>
    <name evidence="2" type="ORF">BHK98_04290</name>
</gene>
<evidence type="ECO:0000256" key="1">
    <source>
        <dbReference type="SAM" id="MobiDB-lite"/>
    </source>
</evidence>
<sequence length="191" mass="21663">MENRKQLEGLIREYFEEILPKYKEVTVAAANAGKKLPVFHKTDFSGHIENFRQMKAAAQELLPAAEKIDIPALAQEEQTAARALVASLRDFILLCERNMSHYDLMDRRQYRKNHVSMEDFRLSVTGVNAAMMKSVESLNALETANHVLHGEPVRQDPDPEYETDGDTVSDDEQAQNRGQDSEEDANEQNGE</sequence>
<proteinExistence type="predicted"/>
<dbReference type="EMBL" id="MJIE01000001">
    <property type="protein sequence ID" value="OLR55352.1"/>
    <property type="molecule type" value="Genomic_DNA"/>
</dbReference>
<reference evidence="2 3" key="1">
    <citation type="journal article" date="2016" name="Appl. Environ. Microbiol.">
        <title>Function and Phylogeny of Bacterial Butyryl Coenzyme A:Acetate Transferases and Their Diversity in the Proximal Colon of Swine.</title>
        <authorList>
            <person name="Trachsel J."/>
            <person name="Bayles D.O."/>
            <person name="Looft T."/>
            <person name="Levine U.Y."/>
            <person name="Allen H.K."/>
        </authorList>
    </citation>
    <scope>NUCLEOTIDE SEQUENCE [LARGE SCALE GENOMIC DNA]</scope>
    <source>
        <strain evidence="2 3">68-3-10</strain>
    </source>
</reference>
<dbReference type="RefSeq" id="WP_075712347.1">
    <property type="nucleotide sequence ID" value="NZ_MJIE01000001.1"/>
</dbReference>